<accession>A0A6I6DX96</accession>
<dbReference type="InterPro" id="IPR027383">
    <property type="entry name" value="Znf_put"/>
</dbReference>
<evidence type="ECO:0000313" key="3">
    <source>
        <dbReference type="Proteomes" id="UP000422989"/>
    </source>
</evidence>
<feature type="domain" description="Putative zinc-finger" evidence="1">
    <location>
        <begin position="6"/>
        <end position="42"/>
    </location>
</feature>
<dbReference type="Proteomes" id="UP000422989">
    <property type="component" value="Chromosome"/>
</dbReference>
<dbReference type="OrthoDB" id="3267840at2"/>
<dbReference type="Pfam" id="PF13490">
    <property type="entry name" value="zf-HC2"/>
    <property type="match status" value="1"/>
</dbReference>
<gene>
    <name evidence="2" type="ORF">D7D94_06955</name>
</gene>
<keyword evidence="3" id="KW-1185">Reference proteome</keyword>
<proteinExistence type="predicted"/>
<dbReference type="EMBL" id="CP032550">
    <property type="protein sequence ID" value="QGU27433.1"/>
    <property type="molecule type" value="Genomic_DNA"/>
</dbReference>
<reference evidence="2 3" key="1">
    <citation type="submission" date="2018-09" db="EMBL/GenBank/DDBJ databases">
        <title>Whole genome sequencing of Microbacterium oryzae strain MB-10T.</title>
        <authorList>
            <person name="Das S.K."/>
        </authorList>
    </citation>
    <scope>NUCLEOTIDE SEQUENCE [LARGE SCALE GENOMIC DNA]</scope>
    <source>
        <strain evidence="2 3">MB-10</strain>
    </source>
</reference>
<evidence type="ECO:0000259" key="1">
    <source>
        <dbReference type="Pfam" id="PF13490"/>
    </source>
</evidence>
<dbReference type="AlphaFoldDB" id="A0A6I6DX96"/>
<evidence type="ECO:0000313" key="2">
    <source>
        <dbReference type="EMBL" id="QGU27433.1"/>
    </source>
</evidence>
<sequence>MTDCGCEKARQDLEAYLRGAVELCHTQHTEIKEHIEGCPACQDEVLVENTLTEAIQRSCREEVAPEKLRDQVLAKLRAAHSVA</sequence>
<organism evidence="2 3">
    <name type="scientific">Microbacterium oryzae</name>
    <dbReference type="NCBI Taxonomy" id="743009"/>
    <lineage>
        <taxon>Bacteria</taxon>
        <taxon>Bacillati</taxon>
        <taxon>Actinomycetota</taxon>
        <taxon>Actinomycetes</taxon>
        <taxon>Micrococcales</taxon>
        <taxon>Microbacteriaceae</taxon>
        <taxon>Microbacterium</taxon>
    </lineage>
</organism>
<dbReference type="RefSeq" id="WP_156241927.1">
    <property type="nucleotide sequence ID" value="NZ_BAAAZL010000004.1"/>
</dbReference>
<protein>
    <submittedName>
        <fullName evidence="2">Alpha-ketoglutarate decarboxylase</fullName>
    </submittedName>
</protein>
<name>A0A6I6DX96_9MICO</name>
<dbReference type="KEGG" id="moj:D7D94_06955"/>